<feature type="domain" description="Tyr recombinase" evidence="2">
    <location>
        <begin position="337"/>
        <end position="522"/>
    </location>
</feature>
<dbReference type="EMBL" id="FOXA01000002">
    <property type="protein sequence ID" value="SFP08000.1"/>
    <property type="molecule type" value="Genomic_DNA"/>
</dbReference>
<proteinExistence type="predicted"/>
<dbReference type="RefSeq" id="WP_093418415.1">
    <property type="nucleotide sequence ID" value="NZ_FOXA01000002.1"/>
</dbReference>
<organism evidence="3 4">
    <name type="scientific">Tranquillimonas alkanivorans</name>
    <dbReference type="NCBI Taxonomy" id="441119"/>
    <lineage>
        <taxon>Bacteria</taxon>
        <taxon>Pseudomonadati</taxon>
        <taxon>Pseudomonadota</taxon>
        <taxon>Alphaproteobacteria</taxon>
        <taxon>Rhodobacterales</taxon>
        <taxon>Roseobacteraceae</taxon>
        <taxon>Tranquillimonas</taxon>
    </lineage>
</organism>
<sequence>MHHTETAAQAPVSVAQISREVVRHAVSRIMTESCDPGFDAEERLQAVEDLHDILKQEIRQKAFSTALPLAMEAAQRLGAPCPVPMPPEFGRAVSTTLKSLCRIEIDVYEDGEDVIEAASGLLSRHGISVTDGKIAPLLRISDARDAALQGATEEMRRKLKATAALVLEFLGDIPLELLPGQVESLMVQLSRLPKHHGQQHGKNRYEKEGRSLSKREAIALADLADEQNATALRDRRDLSDAQRRAMLAERLTKRVTHTNLERHLDRLHQMLREAEKKLGYAGKTKLLTYAELAKTMKADAERRRKQDPLFIRATQPKIRLRWAGARIKTLLTSPLYRGCSSLGRRTNPGRLIFRDAKYWVPLIMVTMGTRVTEVLQAKKCDLLLRDGVHCLRLCWSAEQDGKTVSSTRFVPIPQVLLDLGFVEWVRDRGDDPSTLLFPEIIGANPDRPDQIFTKQMLTIRKGLGIKDYNEDLYALRKTLSSALWKGGVNAEDRQMIIGHVSDTTIGKHYTEADLAALKTLLDKADHGIVVTRDTAHRFPVIADCTLISGVPARLDIVLDDHGNLGAVRVLREHDGHPLLALAIDGAALPAFPQWDGLEVASRAAAPEMVADLLVEYHILTPGTPACRDAWEHFIAMAADGSEGKVCRRNTK</sequence>
<dbReference type="GO" id="GO:0015074">
    <property type="term" value="P:DNA integration"/>
    <property type="evidence" value="ECO:0007669"/>
    <property type="project" value="InterPro"/>
</dbReference>
<dbReference type="GO" id="GO:0006310">
    <property type="term" value="P:DNA recombination"/>
    <property type="evidence" value="ECO:0007669"/>
    <property type="project" value="UniProtKB-KW"/>
</dbReference>
<dbReference type="SUPFAM" id="SSF56349">
    <property type="entry name" value="DNA breaking-rejoining enzymes"/>
    <property type="match status" value="1"/>
</dbReference>
<gene>
    <name evidence="3" type="ORF">SAMN04488047_102235</name>
</gene>
<evidence type="ECO:0000313" key="4">
    <source>
        <dbReference type="Proteomes" id="UP000199356"/>
    </source>
</evidence>
<dbReference type="PROSITE" id="PS51898">
    <property type="entry name" value="TYR_RECOMBINASE"/>
    <property type="match status" value="1"/>
</dbReference>
<dbReference type="Pfam" id="PF00589">
    <property type="entry name" value="Phage_integrase"/>
    <property type="match status" value="1"/>
</dbReference>
<accession>A0A1I5MEP8</accession>
<dbReference type="AlphaFoldDB" id="A0A1I5MEP8"/>
<dbReference type="GO" id="GO:0003677">
    <property type="term" value="F:DNA binding"/>
    <property type="evidence" value="ECO:0007669"/>
    <property type="project" value="InterPro"/>
</dbReference>
<dbReference type="STRING" id="441119.SAMN04488047_102235"/>
<evidence type="ECO:0000313" key="3">
    <source>
        <dbReference type="EMBL" id="SFP08000.1"/>
    </source>
</evidence>
<evidence type="ECO:0000259" key="2">
    <source>
        <dbReference type="PROSITE" id="PS51898"/>
    </source>
</evidence>
<dbReference type="Gene3D" id="1.10.443.10">
    <property type="entry name" value="Intergrase catalytic core"/>
    <property type="match status" value="1"/>
</dbReference>
<name>A0A1I5MEP8_9RHOB</name>
<keyword evidence="1" id="KW-0233">DNA recombination</keyword>
<reference evidence="3 4" key="1">
    <citation type="submission" date="2016-10" db="EMBL/GenBank/DDBJ databases">
        <authorList>
            <person name="de Groot N.N."/>
        </authorList>
    </citation>
    <scope>NUCLEOTIDE SEQUENCE [LARGE SCALE GENOMIC DNA]</scope>
    <source>
        <strain evidence="3 4">DSM 19547</strain>
    </source>
</reference>
<dbReference type="Proteomes" id="UP000199356">
    <property type="component" value="Unassembled WGS sequence"/>
</dbReference>
<dbReference type="InterPro" id="IPR011010">
    <property type="entry name" value="DNA_brk_join_enz"/>
</dbReference>
<dbReference type="InterPro" id="IPR002104">
    <property type="entry name" value="Integrase_catalytic"/>
</dbReference>
<protein>
    <submittedName>
        <fullName evidence="3">Phage integrase family protein</fullName>
    </submittedName>
</protein>
<evidence type="ECO:0000256" key="1">
    <source>
        <dbReference type="ARBA" id="ARBA00023172"/>
    </source>
</evidence>
<dbReference type="InterPro" id="IPR013762">
    <property type="entry name" value="Integrase-like_cat_sf"/>
</dbReference>
<keyword evidence="4" id="KW-1185">Reference proteome</keyword>
<dbReference type="OrthoDB" id="7222937at2"/>